<evidence type="ECO:0000256" key="3">
    <source>
        <dbReference type="ARBA" id="ARBA00022737"/>
    </source>
</evidence>
<gene>
    <name evidence="8" type="ORF">RCL2_001772700</name>
</gene>
<comment type="caution">
    <text evidence="8">The sequence shown here is derived from an EMBL/GenBank/DDBJ whole genome shotgun (WGS) entry which is preliminary data.</text>
</comment>
<evidence type="ECO:0000313" key="8">
    <source>
        <dbReference type="EMBL" id="GES90897.1"/>
    </source>
</evidence>
<dbReference type="Proteomes" id="UP000615446">
    <property type="component" value="Unassembled WGS sequence"/>
</dbReference>
<evidence type="ECO:0000259" key="7">
    <source>
        <dbReference type="Pfam" id="PF00520"/>
    </source>
</evidence>
<evidence type="ECO:0000256" key="1">
    <source>
        <dbReference type="ARBA" id="ARBA00004141"/>
    </source>
</evidence>
<dbReference type="PANTHER" id="PTHR10582">
    <property type="entry name" value="TRANSIENT RECEPTOR POTENTIAL ION CHANNEL PROTEIN"/>
    <property type="match status" value="1"/>
</dbReference>
<keyword evidence="3" id="KW-0677">Repeat</keyword>
<feature type="transmembrane region" description="Helical" evidence="6">
    <location>
        <begin position="1007"/>
        <end position="1027"/>
    </location>
</feature>
<evidence type="ECO:0000256" key="4">
    <source>
        <dbReference type="ARBA" id="ARBA00022989"/>
    </source>
</evidence>
<feature type="transmembrane region" description="Helical" evidence="6">
    <location>
        <begin position="129"/>
        <end position="151"/>
    </location>
</feature>
<dbReference type="OrthoDB" id="2447800at2759"/>
<dbReference type="EMBL" id="BLAL01000197">
    <property type="protein sequence ID" value="GES90897.1"/>
    <property type="molecule type" value="Genomic_DNA"/>
</dbReference>
<dbReference type="InterPro" id="IPR005821">
    <property type="entry name" value="Ion_trans_dom"/>
</dbReference>
<proteinExistence type="predicted"/>
<dbReference type="Pfam" id="PF00520">
    <property type="entry name" value="Ion_trans"/>
    <property type="match status" value="1"/>
</dbReference>
<sequence>MDKEYVDLESRNCAYGEKINYVAVSPDGSIVATFIPCESFITIKKVMKNEKNDLDSREIKTINIDDKSVDKGLLNILGWSLAVSDIIDDDICFVAISCITEEDMYQEENEKVYNFQIVLDMFIQLLRKFVKLFVPYCLVFFFLIFIIFLLLPIPWSVTLVCLFVLFILCYFIRLCLSYYVTDKDDVEQFRLSWISSEGTTKLFKFSFDNNDEPILIHKSRLGGVIGFLKKTNSTPKNSVILVCMNYIKIQKINIKLNKNSFSIEENSYLLPENLFKELENIKDAKLNWKYLAKSRYQEFLIVDTNYNEHIQNIEIYNIITLQLVNVFYRCNGEGTLSSRDNEPGIFAISDDSRLFAYSCGDDITTIYLMESGLEIVSKTSNDTCRVKFLGFFDDKLFIIEERKDIDESNDRIVTCHDLYKLGDTFSNNTTLSNDDIDTILKYDARCQTLTKINGEIVFVSNDKFISKIPIKTTPHDTLIDEQTYGEYDCLRELEPWNNSNMTNKIRAKFLNDNKLLLIIGRNSIQLWKHTTKKFKDFESFRDFENSNLVYIFIHDNIKEKVSKFQIDDKTAIITDACKSLVYLYNHSIHSKEKYKNFIRGTRTIIKNFIKDNPEDWKLLEVQYPLMAYLIYSRSFSLIKHILFDVEGHAKDLHRPQNKYVSYPYYDDSIYHDFRLENDDLNLKSANDLKLTLKFCQGRDAVMLAYLLEYYSLKSMNHIGWMINVTKLLPKLSADYIESLHYLYYNKPCKPDGETKMMEYKFPIRRFKISEYTLNLKIYMPLTQLIPTKSSTFFEYQKIRDEELSNIYVVPNFTTYDSNIEEKPRGILRIISYYLYYLGKILLPPNYKNLENRNLKPFLSVGCKSKYFDNPSFGKPIGINDEDIVILVTTTILILWAELLLWLRLFTEIAIIIYIFGNILKKIIPFIAFMLILCIGFGHSMFVLFGHPSLLNLDPSPSTFTLNNGTDNLTLTGQSPDNPFDTIWDAILSAYYWNTINLNDYNYGPLKIFAFIANFVLVLVLLNMIIALMNDTFNRAKEDGNLGLVMFRAELIDEYERFDNSLFRKLLHNNSSYICFYQNPDIMENWMNKTEKSSKTKLYSWFNENKE</sequence>
<reference evidence="8" key="1">
    <citation type="submission" date="2019-10" db="EMBL/GenBank/DDBJ databases">
        <title>Conservation and host-specific expression of non-tandemly repeated heterogenous ribosome RNA gene in arbuscular mycorrhizal fungi.</title>
        <authorList>
            <person name="Maeda T."/>
            <person name="Kobayashi Y."/>
            <person name="Nakagawa T."/>
            <person name="Ezawa T."/>
            <person name="Yamaguchi K."/>
            <person name="Bino T."/>
            <person name="Nishimoto Y."/>
            <person name="Shigenobu S."/>
            <person name="Kawaguchi M."/>
        </authorList>
    </citation>
    <scope>NUCLEOTIDE SEQUENCE</scope>
    <source>
        <strain evidence="8">HR1</strain>
    </source>
</reference>
<evidence type="ECO:0000256" key="2">
    <source>
        <dbReference type="ARBA" id="ARBA00022692"/>
    </source>
</evidence>
<evidence type="ECO:0000256" key="6">
    <source>
        <dbReference type="SAM" id="Phobius"/>
    </source>
</evidence>
<evidence type="ECO:0000313" key="9">
    <source>
        <dbReference type="Proteomes" id="UP000615446"/>
    </source>
</evidence>
<dbReference type="AlphaFoldDB" id="A0A8H3LLP0"/>
<feature type="transmembrane region" description="Helical" evidence="6">
    <location>
        <begin position="157"/>
        <end position="180"/>
    </location>
</feature>
<protein>
    <recommendedName>
        <fullName evidence="7">Ion transport domain-containing protein</fullName>
    </recommendedName>
</protein>
<organism evidence="8 9">
    <name type="scientific">Rhizophagus clarus</name>
    <dbReference type="NCBI Taxonomy" id="94130"/>
    <lineage>
        <taxon>Eukaryota</taxon>
        <taxon>Fungi</taxon>
        <taxon>Fungi incertae sedis</taxon>
        <taxon>Mucoromycota</taxon>
        <taxon>Glomeromycotina</taxon>
        <taxon>Glomeromycetes</taxon>
        <taxon>Glomerales</taxon>
        <taxon>Glomeraceae</taxon>
        <taxon>Rhizophagus</taxon>
    </lineage>
</organism>
<keyword evidence="2 6" id="KW-0812">Transmembrane</keyword>
<dbReference type="GO" id="GO:0098703">
    <property type="term" value="P:calcium ion import across plasma membrane"/>
    <property type="evidence" value="ECO:0007669"/>
    <property type="project" value="TreeGrafter"/>
</dbReference>
<comment type="subcellular location">
    <subcellularLocation>
        <location evidence="1">Membrane</location>
        <topology evidence="1">Multi-pass membrane protein</topology>
    </subcellularLocation>
</comment>
<feature type="domain" description="Ion transport" evidence="7">
    <location>
        <begin position="895"/>
        <end position="1038"/>
    </location>
</feature>
<accession>A0A8H3LLP0</accession>
<dbReference type="GO" id="GO:0005886">
    <property type="term" value="C:plasma membrane"/>
    <property type="evidence" value="ECO:0007669"/>
    <property type="project" value="TreeGrafter"/>
</dbReference>
<keyword evidence="5 6" id="KW-0472">Membrane</keyword>
<name>A0A8H3LLP0_9GLOM</name>
<keyword evidence="4 6" id="KW-1133">Transmembrane helix</keyword>
<dbReference type="GO" id="GO:0005216">
    <property type="term" value="F:monoatomic ion channel activity"/>
    <property type="evidence" value="ECO:0007669"/>
    <property type="project" value="InterPro"/>
</dbReference>
<dbReference type="PANTHER" id="PTHR10582:SF2">
    <property type="entry name" value="INACTIVE"/>
    <property type="match status" value="1"/>
</dbReference>
<feature type="transmembrane region" description="Helical" evidence="6">
    <location>
        <begin position="922"/>
        <end position="944"/>
    </location>
</feature>
<evidence type="ECO:0000256" key="5">
    <source>
        <dbReference type="ARBA" id="ARBA00023136"/>
    </source>
</evidence>
<dbReference type="InterPro" id="IPR024862">
    <property type="entry name" value="TRPV"/>
</dbReference>